<protein>
    <submittedName>
        <fullName evidence="2">Uncharacterized protein</fullName>
    </submittedName>
</protein>
<gene>
    <name evidence="2" type="ORF">ADUPG1_014118</name>
</gene>
<feature type="region of interest" description="Disordered" evidence="1">
    <location>
        <begin position="165"/>
        <end position="188"/>
    </location>
</feature>
<feature type="compositionally biased region" description="Basic residues" evidence="1">
    <location>
        <begin position="208"/>
        <end position="222"/>
    </location>
</feature>
<feature type="region of interest" description="Disordered" evidence="1">
    <location>
        <begin position="500"/>
        <end position="570"/>
    </location>
</feature>
<dbReference type="EMBL" id="BQXS01013841">
    <property type="protein sequence ID" value="GKT29662.1"/>
    <property type="molecule type" value="Genomic_DNA"/>
</dbReference>
<keyword evidence="3" id="KW-1185">Reference proteome</keyword>
<feature type="region of interest" description="Disordered" evidence="1">
    <location>
        <begin position="200"/>
        <end position="239"/>
    </location>
</feature>
<feature type="compositionally biased region" description="Basic and acidic residues" evidence="1">
    <location>
        <begin position="223"/>
        <end position="234"/>
    </location>
</feature>
<organism evidence="2 3">
    <name type="scientific">Aduncisulcus paluster</name>
    <dbReference type="NCBI Taxonomy" id="2918883"/>
    <lineage>
        <taxon>Eukaryota</taxon>
        <taxon>Metamonada</taxon>
        <taxon>Carpediemonas-like organisms</taxon>
        <taxon>Aduncisulcus</taxon>
    </lineage>
</organism>
<feature type="compositionally biased region" description="Acidic residues" evidence="1">
    <location>
        <begin position="346"/>
        <end position="370"/>
    </location>
</feature>
<feature type="region of interest" description="Disordered" evidence="1">
    <location>
        <begin position="337"/>
        <end position="370"/>
    </location>
</feature>
<evidence type="ECO:0000313" key="3">
    <source>
        <dbReference type="Proteomes" id="UP001057375"/>
    </source>
</evidence>
<proteinExistence type="predicted"/>
<sequence length="570" mass="64759">MEPVVLLNYSPKKVPTVVKRKVISYFSSTDLKKRPASADIRYSSNIVKRPDLQGQNVVIPPTRRYGSGEGSESSSPSGDDSDSFITLPGKTLDKGEIKPISKRFFRTRPLSASHFPLVDVKIDGLIRRKEEKKLAKKLKAHPSQYDLLSHKFSKADSEMKSHHNKVRRFPPSSHEMAQETPLSPDAAVQTRRQIVAQLKREEEEKMRKSTRKKEKRRKKKMLKEKEAQQKELAKELFPSYHHIEESPGEESHTTIQRHLVPPFKPSHFEHEKQKVGYYTPFIYSMDDKGAQDTPLSSRTLSPVPKLSTLSHDPFLALSRSHLDGTQYMKQRHAPHSYGAIHGAGAEGEEDEREVEEEEGEEQEEGEEDELMRERRPYLLSPTQHLHFSQEGALQSFTSSSVSLSPPTQSSRVIVSSSRFLVGHKRHQKSISNARQRRPQSAGTARMISGMRRLDAPLRLGHYGTGAGDRYGEEYYSQGADITLSGVGNNSRQRERVRMMRSVSNGRVSGAGMGRGSWNRPRSSTSFRSSGRRSESVDTSQERYYHMHTTYSKPKPIKPKPFSLSSRKQEK</sequence>
<reference evidence="2" key="1">
    <citation type="submission" date="2022-03" db="EMBL/GenBank/DDBJ databases">
        <title>Draft genome sequence of Aduncisulcus paluster, a free-living microaerophilic Fornicata.</title>
        <authorList>
            <person name="Yuyama I."/>
            <person name="Kume K."/>
            <person name="Tamura T."/>
            <person name="Inagaki Y."/>
            <person name="Hashimoto T."/>
        </authorList>
    </citation>
    <scope>NUCLEOTIDE SEQUENCE</scope>
    <source>
        <strain evidence="2">NY0171</strain>
    </source>
</reference>
<comment type="caution">
    <text evidence="2">The sequence shown here is derived from an EMBL/GenBank/DDBJ whole genome shotgun (WGS) entry which is preliminary data.</text>
</comment>
<name>A0ABQ5KCM8_9EUKA</name>
<accession>A0ABQ5KCM8</accession>
<feature type="compositionally biased region" description="Basic and acidic residues" evidence="1">
    <location>
        <begin position="531"/>
        <end position="544"/>
    </location>
</feature>
<feature type="compositionally biased region" description="Low complexity" evidence="1">
    <location>
        <begin position="559"/>
        <end position="570"/>
    </location>
</feature>
<feature type="region of interest" description="Disordered" evidence="1">
    <location>
        <begin position="51"/>
        <end position="92"/>
    </location>
</feature>
<evidence type="ECO:0000256" key="1">
    <source>
        <dbReference type="SAM" id="MobiDB-lite"/>
    </source>
</evidence>
<dbReference type="Proteomes" id="UP001057375">
    <property type="component" value="Unassembled WGS sequence"/>
</dbReference>
<evidence type="ECO:0000313" key="2">
    <source>
        <dbReference type="EMBL" id="GKT29662.1"/>
    </source>
</evidence>
<feature type="compositionally biased region" description="Low complexity" evidence="1">
    <location>
        <begin position="519"/>
        <end position="528"/>
    </location>
</feature>